<sequence>MLRLLRELLELLVRSLISRLDAFQRPSSMASRLGRPAKMGVKSCFRLEESSSSHGFTTTLADIELVERAVTLLSNAGILAHGTSGPTGSSLPLVSLRSLAGAKGSSCSSSISAPATSDSVSPSTLSARSSVTLSSGPNSRLSSARSQPKERSWAKLEMEAIQTEEEEARSPMMKETGEQEKGDCEELEKSSRVSSGQIKDSGIVKKSVRLLLH</sequence>
<name>A0A448XPF7_9PLAT</name>
<keyword evidence="3" id="KW-1185">Reference proteome</keyword>
<feature type="compositionally biased region" description="Basic and acidic residues" evidence="1">
    <location>
        <begin position="175"/>
        <end position="191"/>
    </location>
</feature>
<dbReference type="AlphaFoldDB" id="A0A448XPF7"/>
<protein>
    <submittedName>
        <fullName evidence="2">Uncharacterized protein</fullName>
    </submittedName>
</protein>
<dbReference type="Proteomes" id="UP000784294">
    <property type="component" value="Unassembled WGS sequence"/>
</dbReference>
<feature type="compositionally biased region" description="Low complexity" evidence="1">
    <location>
        <begin position="106"/>
        <end position="121"/>
    </location>
</feature>
<dbReference type="EMBL" id="CAAALY010270740">
    <property type="protein sequence ID" value="VEL41730.1"/>
    <property type="molecule type" value="Genomic_DNA"/>
</dbReference>
<organism evidence="2 3">
    <name type="scientific">Protopolystoma xenopodis</name>
    <dbReference type="NCBI Taxonomy" id="117903"/>
    <lineage>
        <taxon>Eukaryota</taxon>
        <taxon>Metazoa</taxon>
        <taxon>Spiralia</taxon>
        <taxon>Lophotrochozoa</taxon>
        <taxon>Platyhelminthes</taxon>
        <taxon>Monogenea</taxon>
        <taxon>Polyopisthocotylea</taxon>
        <taxon>Polystomatidea</taxon>
        <taxon>Polystomatidae</taxon>
        <taxon>Protopolystoma</taxon>
    </lineage>
</organism>
<evidence type="ECO:0000313" key="3">
    <source>
        <dbReference type="Proteomes" id="UP000784294"/>
    </source>
</evidence>
<evidence type="ECO:0000256" key="1">
    <source>
        <dbReference type="SAM" id="MobiDB-lite"/>
    </source>
</evidence>
<reference evidence="2" key="1">
    <citation type="submission" date="2018-11" db="EMBL/GenBank/DDBJ databases">
        <authorList>
            <consortium name="Pathogen Informatics"/>
        </authorList>
    </citation>
    <scope>NUCLEOTIDE SEQUENCE</scope>
</reference>
<proteinExistence type="predicted"/>
<feature type="compositionally biased region" description="Basic and acidic residues" evidence="1">
    <location>
        <begin position="147"/>
        <end position="158"/>
    </location>
</feature>
<comment type="caution">
    <text evidence="2">The sequence shown here is derived from an EMBL/GenBank/DDBJ whole genome shotgun (WGS) entry which is preliminary data.</text>
</comment>
<feature type="region of interest" description="Disordered" evidence="1">
    <location>
        <begin position="106"/>
        <end position="199"/>
    </location>
</feature>
<feature type="compositionally biased region" description="Polar residues" evidence="1">
    <location>
        <begin position="122"/>
        <end position="146"/>
    </location>
</feature>
<evidence type="ECO:0000313" key="2">
    <source>
        <dbReference type="EMBL" id="VEL41730.1"/>
    </source>
</evidence>
<accession>A0A448XPF7</accession>
<gene>
    <name evidence="2" type="ORF">PXEA_LOCUS35170</name>
</gene>